<dbReference type="WBParaSite" id="PS1159_v2.g10880.t1">
    <property type="protein sequence ID" value="PS1159_v2.g10880.t1"/>
    <property type="gene ID" value="PS1159_v2.g10880"/>
</dbReference>
<evidence type="ECO:0000313" key="1">
    <source>
        <dbReference type="Proteomes" id="UP000887580"/>
    </source>
</evidence>
<dbReference type="Proteomes" id="UP000887580">
    <property type="component" value="Unplaced"/>
</dbReference>
<accession>A0AC35EUR7</accession>
<reference evidence="2" key="1">
    <citation type="submission" date="2022-11" db="UniProtKB">
        <authorList>
            <consortium name="WormBaseParasite"/>
        </authorList>
    </citation>
    <scope>IDENTIFICATION</scope>
</reference>
<name>A0AC35EUR7_9BILA</name>
<proteinExistence type="predicted"/>
<organism evidence="1 2">
    <name type="scientific">Panagrolaimus sp. PS1159</name>
    <dbReference type="NCBI Taxonomy" id="55785"/>
    <lineage>
        <taxon>Eukaryota</taxon>
        <taxon>Metazoa</taxon>
        <taxon>Ecdysozoa</taxon>
        <taxon>Nematoda</taxon>
        <taxon>Chromadorea</taxon>
        <taxon>Rhabditida</taxon>
        <taxon>Tylenchina</taxon>
        <taxon>Panagrolaimomorpha</taxon>
        <taxon>Panagrolaimoidea</taxon>
        <taxon>Panagrolaimidae</taxon>
        <taxon>Panagrolaimus</taxon>
    </lineage>
</organism>
<protein>
    <submittedName>
        <fullName evidence="2">Receptor ligand binding region domain-containing protein</fullName>
    </submittedName>
</protein>
<sequence>MDSAHSLYLNSIKFKNQWLYALIFILFFTNVYSQSPNTSITKNPSGGSPPPSTILPQSTLLPTQPTPTFSLIRDTVKRFQNSRPNSPKQQQYISRRHELPYHVILVLPAKESNNDKFGLTIEKARAVIDIAVEDVIKSGIMPKNWINLTVHDSRYWEDTSLAERWSTTGVVKAYCERRLDAIFGFADSYSLATVAKVSAGFGNGIPVFTTAGLTSQIGSKKDFPFLTRMQGSYRQMADSVYQLIAYHPPAEVTTTTTTTTTTSTTLKPSFNVSSNLNYQNLVFMYHDKRRAMNRPQASKTGEVQEQELSSHCFFAVYAIKHYFAENSEYFKESWQIQTPAVAFDEELNRTKEDVSGWLKVVSQYANASQKV</sequence>
<evidence type="ECO:0000313" key="2">
    <source>
        <dbReference type="WBParaSite" id="PS1159_v2.g10880.t1"/>
    </source>
</evidence>